<accession>A0A835YF30</accession>
<feature type="compositionally biased region" description="Gly residues" evidence="2">
    <location>
        <begin position="239"/>
        <end position="262"/>
    </location>
</feature>
<gene>
    <name evidence="3" type="ORF">HYH03_001151</name>
</gene>
<organism evidence="3 4">
    <name type="scientific">Edaphochlamys debaryana</name>
    <dbReference type="NCBI Taxonomy" id="47281"/>
    <lineage>
        <taxon>Eukaryota</taxon>
        <taxon>Viridiplantae</taxon>
        <taxon>Chlorophyta</taxon>
        <taxon>core chlorophytes</taxon>
        <taxon>Chlorophyceae</taxon>
        <taxon>CS clade</taxon>
        <taxon>Chlamydomonadales</taxon>
        <taxon>Chlamydomonadales incertae sedis</taxon>
        <taxon>Edaphochlamys</taxon>
    </lineage>
</organism>
<comment type="subcellular location">
    <subcellularLocation>
        <location evidence="1">Cytoplasm</location>
        <location evidence="1">Cytoskeleton</location>
        <location evidence="1">Cilium axoneme</location>
    </subcellularLocation>
</comment>
<keyword evidence="4" id="KW-1185">Reference proteome</keyword>
<dbReference type="EMBL" id="JAEHOE010000002">
    <property type="protein sequence ID" value="KAG2501361.1"/>
    <property type="molecule type" value="Genomic_DNA"/>
</dbReference>
<dbReference type="InterPro" id="IPR032675">
    <property type="entry name" value="LRR_dom_sf"/>
</dbReference>
<proteinExistence type="predicted"/>
<dbReference type="AlphaFoldDB" id="A0A835YF30"/>
<evidence type="ECO:0000256" key="2">
    <source>
        <dbReference type="SAM" id="MobiDB-lite"/>
    </source>
</evidence>
<evidence type="ECO:0000313" key="4">
    <source>
        <dbReference type="Proteomes" id="UP000612055"/>
    </source>
</evidence>
<evidence type="ECO:0000256" key="1">
    <source>
        <dbReference type="ARBA" id="ARBA00004430"/>
    </source>
</evidence>
<feature type="region of interest" description="Disordered" evidence="2">
    <location>
        <begin position="1"/>
        <end position="33"/>
    </location>
</feature>
<reference evidence="3" key="1">
    <citation type="journal article" date="2020" name="bioRxiv">
        <title>Comparative genomics of Chlamydomonas.</title>
        <authorList>
            <person name="Craig R.J."/>
            <person name="Hasan A.R."/>
            <person name="Ness R.W."/>
            <person name="Keightley P.D."/>
        </authorList>
    </citation>
    <scope>NUCLEOTIDE SEQUENCE</scope>
    <source>
        <strain evidence="3">CCAP 11/70</strain>
    </source>
</reference>
<feature type="region of interest" description="Disordered" evidence="2">
    <location>
        <begin position="229"/>
        <end position="267"/>
    </location>
</feature>
<dbReference type="GO" id="GO:0005930">
    <property type="term" value="C:axoneme"/>
    <property type="evidence" value="ECO:0007669"/>
    <property type="project" value="UniProtKB-SubCell"/>
</dbReference>
<feature type="compositionally biased region" description="Low complexity" evidence="2">
    <location>
        <begin position="229"/>
        <end position="238"/>
    </location>
</feature>
<dbReference type="Proteomes" id="UP000612055">
    <property type="component" value="Unassembled WGS sequence"/>
</dbReference>
<name>A0A835YF30_9CHLO</name>
<evidence type="ECO:0000313" key="3">
    <source>
        <dbReference type="EMBL" id="KAG2501361.1"/>
    </source>
</evidence>
<protein>
    <submittedName>
        <fullName evidence="3">Uncharacterized protein</fullName>
    </submittedName>
</protein>
<sequence>MNVQDSAMGTPACTKRRPLGAAPSGQGPPANPVPAVLFNPTLLAKIRPVGAEEVAQAQSSILSCRDLRKSLGTFRLVSKDARAAFDGACEAPLVYGPQRQRYGWGQHGAEEPVGPSPSQALGWALGMLRRGRRPRAVHIKVDERIFPDGWRQGGLDLLQAIPQLSGRPGEGVASLELPAQLLSPSAAALIAGTFPNLNRLELSEAGKLSPDASHESARGLALLLGAASGAESGEEASTGAGGEEAGGAEGDGVSGGTGGEEAGGAPAPLLSRLTALSLSEKSKTDRRLPPGFASVLRQAPQLRTLELPGHGLSRGEGQEEDDQGPVEELASLTQLTALSLHSCAVPLLPVLTSALTRLTSLELSGQREPLPAALFAPLQGLQRLEIPCATLEVLGLAGALSSLTRLSVGGFTLPAQELSQPLTGIPRWRLPAGLRELGISPRNSAPAVPPEVLAGLELPAGLRLDQASSQTRFALLPGRHTAPPVGDDGFAGTELLPAAEEALCGALRFVLRHGLLGPGSLSIAFYDTQVDRHLQPVGGAANTGPGRPNHGRWLRELGALGPSRLWLEGIQLSYQDVEAIRDGLQNLDLLRFELPSKLPLPALPLLAGLPRLEDLALDASPWAGDDPASSELRGQALASIVALARALPDDRRLKLNQQCATVAAQAGRERVRQMGLRAEADMEAWGVDRISLFVDGWYVQVDPGADD</sequence>
<dbReference type="Gene3D" id="3.80.10.10">
    <property type="entry name" value="Ribonuclease Inhibitor"/>
    <property type="match status" value="1"/>
</dbReference>
<dbReference type="SUPFAM" id="SSF52058">
    <property type="entry name" value="L domain-like"/>
    <property type="match status" value="1"/>
</dbReference>
<comment type="caution">
    <text evidence="3">The sequence shown here is derived from an EMBL/GenBank/DDBJ whole genome shotgun (WGS) entry which is preliminary data.</text>
</comment>